<name>U7QP12_9CYAN</name>
<dbReference type="GO" id="GO:0047560">
    <property type="term" value="F:3-dehydrosphinganine reductase activity"/>
    <property type="evidence" value="ECO:0007669"/>
    <property type="project" value="UniProtKB-EC"/>
</dbReference>
<reference evidence="11 12" key="1">
    <citation type="journal article" date="2013" name="Front. Microbiol.">
        <title>Comparative genomic analyses of the cyanobacterium, Lyngbya aestuarii BL J, a powerful hydrogen producer.</title>
        <authorList>
            <person name="Kothari A."/>
            <person name="Vaughn M."/>
            <person name="Garcia-Pichel F."/>
        </authorList>
    </citation>
    <scope>NUCLEOTIDE SEQUENCE [LARGE SCALE GENOMIC DNA]</scope>
    <source>
        <strain evidence="11 12">BL J</strain>
    </source>
</reference>
<dbReference type="EC" id="1.1.1.102" evidence="9"/>
<dbReference type="PANTHER" id="PTHR43550">
    <property type="entry name" value="3-KETODIHYDROSPHINGOSINE REDUCTASE"/>
    <property type="match status" value="1"/>
</dbReference>
<keyword evidence="4" id="KW-0256">Endoplasmic reticulum</keyword>
<evidence type="ECO:0000256" key="7">
    <source>
        <dbReference type="ARBA" id="ARBA00023002"/>
    </source>
</evidence>
<dbReference type="RefSeq" id="WP_023065730.1">
    <property type="nucleotide sequence ID" value="NZ_AUZM01000014.1"/>
</dbReference>
<evidence type="ECO:0000256" key="5">
    <source>
        <dbReference type="ARBA" id="ARBA00022857"/>
    </source>
</evidence>
<evidence type="ECO:0000256" key="10">
    <source>
        <dbReference type="RuleBase" id="RU000363"/>
    </source>
</evidence>
<sequence>MTFNQKHAIITGGSSGIGKATAKLLAASGANITIIARSAEKLETAKAEIEAVKLQSEQRVFTQVADVSDRLILERVIENSVKELGAPDILITSAGISIPGYFQDLPIETFEETMAINYFGSLYAVRAVLPYMEPQKQGSIVLISSGAGLIGIYGYTPYCPSKFALRGLAESLRGELKPLGIQVTIVYPPDTDTPQLEAENQTKPPETKQITETAKMWQPEDIAQEILGGIKKNKFAITPGIEMTLLSRLHSLLAPGLNWSFDQIVTQNRRKK</sequence>
<dbReference type="InterPro" id="IPR002347">
    <property type="entry name" value="SDR_fam"/>
</dbReference>
<organism evidence="11 12">
    <name type="scientific">Lyngbya aestuarii BL J</name>
    <dbReference type="NCBI Taxonomy" id="1348334"/>
    <lineage>
        <taxon>Bacteria</taxon>
        <taxon>Bacillati</taxon>
        <taxon>Cyanobacteriota</taxon>
        <taxon>Cyanophyceae</taxon>
        <taxon>Oscillatoriophycideae</taxon>
        <taxon>Oscillatoriales</taxon>
        <taxon>Microcoleaceae</taxon>
        <taxon>Lyngbya</taxon>
    </lineage>
</organism>
<dbReference type="GO" id="GO:0016020">
    <property type="term" value="C:membrane"/>
    <property type="evidence" value="ECO:0007669"/>
    <property type="project" value="GOC"/>
</dbReference>
<dbReference type="CDD" id="cd08939">
    <property type="entry name" value="KDSR-like_SDR_c"/>
    <property type="match status" value="1"/>
</dbReference>
<dbReference type="PRINTS" id="PR00081">
    <property type="entry name" value="GDHRDH"/>
</dbReference>
<keyword evidence="8" id="KW-0443">Lipid metabolism</keyword>
<evidence type="ECO:0000313" key="12">
    <source>
        <dbReference type="Proteomes" id="UP000017127"/>
    </source>
</evidence>
<dbReference type="FunFam" id="3.40.50.720:FF:000468">
    <property type="entry name" value="Short-chain dehydrogenase, putative"/>
    <property type="match status" value="1"/>
</dbReference>
<evidence type="ECO:0000256" key="6">
    <source>
        <dbReference type="ARBA" id="ARBA00022919"/>
    </source>
</evidence>
<dbReference type="AlphaFoldDB" id="U7QP12"/>
<protein>
    <recommendedName>
        <fullName evidence="9">3-dehydrosphinganine reductase</fullName>
        <ecNumber evidence="9">1.1.1.102</ecNumber>
    </recommendedName>
</protein>
<dbReference type="PRINTS" id="PR00080">
    <property type="entry name" value="SDRFAMILY"/>
</dbReference>
<proteinExistence type="inferred from homology"/>
<comment type="pathway">
    <text evidence="2">Lipid metabolism; sphingolipid metabolism.</text>
</comment>
<evidence type="ECO:0000256" key="9">
    <source>
        <dbReference type="ARBA" id="ARBA00026112"/>
    </source>
</evidence>
<keyword evidence="6" id="KW-0746">Sphingolipid metabolism</keyword>
<comment type="similarity">
    <text evidence="10">Belongs to the short-chain dehydrogenases/reductases (SDR) family.</text>
</comment>
<dbReference type="InterPro" id="IPR036291">
    <property type="entry name" value="NAD(P)-bd_dom_sf"/>
</dbReference>
<keyword evidence="7" id="KW-0560">Oxidoreductase</keyword>
<comment type="subcellular location">
    <subcellularLocation>
        <location evidence="1">Endoplasmic reticulum</location>
    </subcellularLocation>
</comment>
<evidence type="ECO:0000256" key="8">
    <source>
        <dbReference type="ARBA" id="ARBA00023098"/>
    </source>
</evidence>
<comment type="caution">
    <text evidence="11">The sequence shown here is derived from an EMBL/GenBank/DDBJ whole genome shotgun (WGS) entry which is preliminary data.</text>
</comment>
<dbReference type="OrthoDB" id="9803333at2"/>
<dbReference type="SUPFAM" id="SSF51735">
    <property type="entry name" value="NAD(P)-binding Rossmann-fold domains"/>
    <property type="match status" value="1"/>
</dbReference>
<evidence type="ECO:0000256" key="4">
    <source>
        <dbReference type="ARBA" id="ARBA00022824"/>
    </source>
</evidence>
<evidence type="ECO:0000313" key="11">
    <source>
        <dbReference type="EMBL" id="ERT08141.1"/>
    </source>
</evidence>
<dbReference type="Proteomes" id="UP000017127">
    <property type="component" value="Unassembled WGS sequence"/>
</dbReference>
<keyword evidence="12" id="KW-1185">Reference proteome</keyword>
<dbReference type="PANTHER" id="PTHR43550:SF3">
    <property type="entry name" value="3-KETODIHYDROSPHINGOSINE REDUCTASE"/>
    <property type="match status" value="1"/>
</dbReference>
<dbReference type="Gene3D" id="3.40.50.720">
    <property type="entry name" value="NAD(P)-binding Rossmann-like Domain"/>
    <property type="match status" value="1"/>
</dbReference>
<dbReference type="GO" id="GO:0006666">
    <property type="term" value="P:3-keto-sphinganine metabolic process"/>
    <property type="evidence" value="ECO:0007669"/>
    <property type="project" value="InterPro"/>
</dbReference>
<evidence type="ECO:0000256" key="3">
    <source>
        <dbReference type="ARBA" id="ARBA00004991"/>
    </source>
</evidence>
<dbReference type="Pfam" id="PF00106">
    <property type="entry name" value="adh_short"/>
    <property type="match status" value="1"/>
</dbReference>
<evidence type="ECO:0000256" key="2">
    <source>
        <dbReference type="ARBA" id="ARBA00004760"/>
    </source>
</evidence>
<evidence type="ECO:0000256" key="1">
    <source>
        <dbReference type="ARBA" id="ARBA00004240"/>
    </source>
</evidence>
<comment type="pathway">
    <text evidence="3">Sphingolipid metabolism.</text>
</comment>
<keyword evidence="5" id="KW-0521">NADP</keyword>
<gene>
    <name evidence="11" type="ORF">M595_1871</name>
</gene>
<dbReference type="InterPro" id="IPR045022">
    <property type="entry name" value="KDSR-like"/>
</dbReference>
<dbReference type="GO" id="GO:0030148">
    <property type="term" value="P:sphingolipid biosynthetic process"/>
    <property type="evidence" value="ECO:0007669"/>
    <property type="project" value="InterPro"/>
</dbReference>
<accession>U7QP12</accession>
<dbReference type="PATRIC" id="fig|1348334.3.peg.1823"/>
<dbReference type="EMBL" id="AUZM01000014">
    <property type="protein sequence ID" value="ERT08141.1"/>
    <property type="molecule type" value="Genomic_DNA"/>
</dbReference>